<dbReference type="OrthoDB" id="289031at2"/>
<accession>A0A5C5YNY8</accession>
<keyword evidence="2" id="KW-1185">Reference proteome</keyword>
<evidence type="ECO:0008006" key="3">
    <source>
        <dbReference type="Google" id="ProtNLM"/>
    </source>
</evidence>
<organism evidence="1 2">
    <name type="scientific">Novipirellula herctigrandis</name>
    <dbReference type="NCBI Taxonomy" id="2527986"/>
    <lineage>
        <taxon>Bacteria</taxon>
        <taxon>Pseudomonadati</taxon>
        <taxon>Planctomycetota</taxon>
        <taxon>Planctomycetia</taxon>
        <taxon>Pirellulales</taxon>
        <taxon>Pirellulaceae</taxon>
        <taxon>Novipirellula</taxon>
    </lineage>
</organism>
<reference evidence="1 2" key="1">
    <citation type="submission" date="2019-02" db="EMBL/GenBank/DDBJ databases">
        <title>Deep-cultivation of Planctomycetes and their phenomic and genomic characterization uncovers novel biology.</title>
        <authorList>
            <person name="Wiegand S."/>
            <person name="Jogler M."/>
            <person name="Boedeker C."/>
            <person name="Pinto D."/>
            <person name="Vollmers J."/>
            <person name="Rivas-Marin E."/>
            <person name="Kohn T."/>
            <person name="Peeters S.H."/>
            <person name="Heuer A."/>
            <person name="Rast P."/>
            <person name="Oberbeckmann S."/>
            <person name="Bunk B."/>
            <person name="Jeske O."/>
            <person name="Meyerdierks A."/>
            <person name="Storesund J.E."/>
            <person name="Kallscheuer N."/>
            <person name="Luecker S."/>
            <person name="Lage O.M."/>
            <person name="Pohl T."/>
            <person name="Merkel B.J."/>
            <person name="Hornburger P."/>
            <person name="Mueller R.-W."/>
            <person name="Bruemmer F."/>
            <person name="Labrenz M."/>
            <person name="Spormann A.M."/>
            <person name="Op Den Camp H."/>
            <person name="Overmann J."/>
            <person name="Amann R."/>
            <person name="Jetten M.S.M."/>
            <person name="Mascher T."/>
            <person name="Medema M.H."/>
            <person name="Devos D.P."/>
            <person name="Kaster A.-K."/>
            <person name="Ovreas L."/>
            <person name="Rohde M."/>
            <person name="Galperin M.Y."/>
            <person name="Jogler C."/>
        </authorList>
    </citation>
    <scope>NUCLEOTIDE SEQUENCE [LARGE SCALE GENOMIC DNA]</scope>
    <source>
        <strain evidence="1 2">CA13</strain>
    </source>
</reference>
<protein>
    <recommendedName>
        <fullName evidence="3">Type II secretion system protein</fullName>
    </recommendedName>
</protein>
<dbReference type="Proteomes" id="UP000315010">
    <property type="component" value="Unassembled WGS sequence"/>
</dbReference>
<evidence type="ECO:0000313" key="1">
    <source>
        <dbReference type="EMBL" id="TWT76681.1"/>
    </source>
</evidence>
<comment type="caution">
    <text evidence="1">The sequence shown here is derived from an EMBL/GenBank/DDBJ whole genome shotgun (WGS) entry which is preliminary data.</text>
</comment>
<dbReference type="EMBL" id="SJPJ01000002">
    <property type="protein sequence ID" value="TWT76681.1"/>
    <property type="molecule type" value="Genomic_DNA"/>
</dbReference>
<evidence type="ECO:0000313" key="2">
    <source>
        <dbReference type="Proteomes" id="UP000315010"/>
    </source>
</evidence>
<proteinExistence type="predicted"/>
<name>A0A5C5YNY8_9BACT</name>
<dbReference type="RefSeq" id="WP_146404407.1">
    <property type="nucleotide sequence ID" value="NZ_SJPJ01000002.1"/>
</dbReference>
<gene>
    <name evidence="1" type="ORF">CA13_71780</name>
</gene>
<sequence length="152" mass="16808">MIREDRQSTNRTGAFLIAALVCLLVSTTLAVAAIRSAVVAQRELRIQKQRLQTEFLLGAAIARAAHKVNTSGEYAGETWIPSELVQTWPLAEADITVKPIEDSNELEVHVTARLSTISDNRTNMQSYRTQRSYKFTLSASPTLESSEDANSK</sequence>
<dbReference type="AlphaFoldDB" id="A0A5C5YNY8"/>